<reference evidence="3" key="1">
    <citation type="submission" date="2022-08" db="UniProtKB">
        <authorList>
            <consortium name="EnsemblMetazoa"/>
        </authorList>
    </citation>
    <scope>IDENTIFICATION</scope>
    <source>
        <strain evidence="3">05x7-T-G4-1.051#20</strain>
    </source>
</reference>
<dbReference type="OMA" id="WYSAKRE"/>
<dbReference type="OrthoDB" id="6151787at2759"/>
<dbReference type="Gene3D" id="3.30.505.10">
    <property type="entry name" value="SH2 domain"/>
    <property type="match status" value="1"/>
</dbReference>
<proteinExistence type="predicted"/>
<dbReference type="InterPro" id="IPR011029">
    <property type="entry name" value="DEATH-like_dom_sf"/>
</dbReference>
<dbReference type="Proteomes" id="UP000005408">
    <property type="component" value="Unassembled WGS sequence"/>
</dbReference>
<dbReference type="Gene3D" id="1.10.533.10">
    <property type="entry name" value="Death Domain, Fas"/>
    <property type="match status" value="1"/>
</dbReference>
<accession>A0A8W8J499</accession>
<dbReference type="InterPro" id="IPR036860">
    <property type="entry name" value="SH2_dom_sf"/>
</dbReference>
<dbReference type="GO" id="GO:0042981">
    <property type="term" value="P:regulation of apoptotic process"/>
    <property type="evidence" value="ECO:0007669"/>
    <property type="project" value="InterPro"/>
</dbReference>
<name>A0A8W8J499_MAGGI</name>
<sequence length="345" mass="39026">MSDHSSIRSKGHIGIKNYKKLQRNVKNFKRNLSVEDVLDDLISNEVLSIEDGVFIRDKRVNHAMADSLIEKLIFVGEKGFEIFECVLRNNGYGYMIDIDEESKMSPVESSNPGNIARTSSSTHSQHHVHFSDQVPTQESSNHSQSSNKSPVKPSVTSILSKPSHLPVQNSYPEDTVTISGNLSDVDSPGKDDDDNQYCEETEYDDCTVGPESDNIILGKPIPYTGDPSLFRNWFPVVHMDERLREFPGCHPDIDEKRIKRIVSEQKDNEGDYVIWYSGKRSLLIITVIHRSSPKGRYHYKVKCRQSDSEVSFRFSSQHEAKSVVDLLDYVRAKGLPPPVQKKADG</sequence>
<dbReference type="CDD" id="cd01671">
    <property type="entry name" value="CARD"/>
    <property type="match status" value="1"/>
</dbReference>
<evidence type="ECO:0000259" key="2">
    <source>
        <dbReference type="PROSITE" id="PS50209"/>
    </source>
</evidence>
<dbReference type="SUPFAM" id="SSF55550">
    <property type="entry name" value="SH2 domain"/>
    <property type="match status" value="1"/>
</dbReference>
<feature type="compositionally biased region" description="Polar residues" evidence="1">
    <location>
        <begin position="154"/>
        <end position="182"/>
    </location>
</feature>
<dbReference type="SUPFAM" id="SSF47986">
    <property type="entry name" value="DEATH domain"/>
    <property type="match status" value="1"/>
</dbReference>
<feature type="region of interest" description="Disordered" evidence="1">
    <location>
        <begin position="103"/>
        <end position="194"/>
    </location>
</feature>
<feature type="domain" description="CARD" evidence="2">
    <location>
        <begin position="13"/>
        <end position="102"/>
    </location>
</feature>
<protein>
    <recommendedName>
        <fullName evidence="2">CARD domain-containing protein</fullName>
    </recommendedName>
</protein>
<feature type="compositionally biased region" description="Low complexity" evidence="1">
    <location>
        <begin position="139"/>
        <end position="149"/>
    </location>
</feature>
<evidence type="ECO:0000313" key="3">
    <source>
        <dbReference type="EnsemblMetazoa" id="G16982.3:cds"/>
    </source>
</evidence>
<dbReference type="PROSITE" id="PS50209">
    <property type="entry name" value="CARD"/>
    <property type="match status" value="1"/>
</dbReference>
<dbReference type="Pfam" id="PF00619">
    <property type="entry name" value="CARD"/>
    <property type="match status" value="1"/>
</dbReference>
<dbReference type="InterPro" id="IPR001315">
    <property type="entry name" value="CARD"/>
</dbReference>
<evidence type="ECO:0000256" key="1">
    <source>
        <dbReference type="SAM" id="MobiDB-lite"/>
    </source>
</evidence>
<dbReference type="EnsemblMetazoa" id="G16982.3">
    <property type="protein sequence ID" value="G16982.3:cds"/>
    <property type="gene ID" value="G16982"/>
</dbReference>
<feature type="compositionally biased region" description="Polar residues" evidence="1">
    <location>
        <begin position="107"/>
        <end position="118"/>
    </location>
</feature>
<evidence type="ECO:0000313" key="4">
    <source>
        <dbReference type="Proteomes" id="UP000005408"/>
    </source>
</evidence>
<keyword evidence="4" id="KW-1185">Reference proteome</keyword>
<dbReference type="AlphaFoldDB" id="A0A8W8J499"/>
<organism evidence="3 4">
    <name type="scientific">Magallana gigas</name>
    <name type="common">Pacific oyster</name>
    <name type="synonym">Crassostrea gigas</name>
    <dbReference type="NCBI Taxonomy" id="29159"/>
    <lineage>
        <taxon>Eukaryota</taxon>
        <taxon>Metazoa</taxon>
        <taxon>Spiralia</taxon>
        <taxon>Lophotrochozoa</taxon>
        <taxon>Mollusca</taxon>
        <taxon>Bivalvia</taxon>
        <taxon>Autobranchia</taxon>
        <taxon>Pteriomorphia</taxon>
        <taxon>Ostreida</taxon>
        <taxon>Ostreoidea</taxon>
        <taxon>Ostreidae</taxon>
        <taxon>Magallana</taxon>
    </lineage>
</organism>